<evidence type="ECO:0000313" key="13">
    <source>
        <dbReference type="Proteomes" id="UP000595564"/>
    </source>
</evidence>
<gene>
    <name evidence="12" type="ORF">TTHT_1178</name>
</gene>
<dbReference type="GO" id="GO:0005737">
    <property type="term" value="C:cytoplasm"/>
    <property type="evidence" value="ECO:0007669"/>
    <property type="project" value="UniProtKB-SubCell"/>
</dbReference>
<evidence type="ECO:0000256" key="1">
    <source>
        <dbReference type="ARBA" id="ARBA00000971"/>
    </source>
</evidence>
<dbReference type="InterPro" id="IPR046357">
    <property type="entry name" value="PPIase_dom_sf"/>
</dbReference>
<evidence type="ECO:0000256" key="6">
    <source>
        <dbReference type="ARBA" id="ARBA00023186"/>
    </source>
</evidence>
<dbReference type="KEGG" id="thyd:TTHT_1178"/>
<dbReference type="PANTHER" id="PTHR47861">
    <property type="entry name" value="FKBP-TYPE PEPTIDYL-PROLYL CIS-TRANS ISOMERASE SLYD"/>
    <property type="match status" value="1"/>
</dbReference>
<dbReference type="AlphaFoldDB" id="A0A7R6PN94"/>
<dbReference type="SUPFAM" id="SSF54534">
    <property type="entry name" value="FKBP-like"/>
    <property type="match status" value="1"/>
</dbReference>
<evidence type="ECO:0000259" key="11">
    <source>
        <dbReference type="PROSITE" id="PS50059"/>
    </source>
</evidence>
<dbReference type="RefSeq" id="WP_201327011.1">
    <property type="nucleotide sequence ID" value="NZ_AP017470.1"/>
</dbReference>
<comment type="similarity">
    <text evidence="3 10">Belongs to the FKBP-type PPIase family.</text>
</comment>
<feature type="domain" description="PPIase FKBP-type" evidence="11">
    <location>
        <begin position="7"/>
        <end position="81"/>
    </location>
</feature>
<evidence type="ECO:0000256" key="2">
    <source>
        <dbReference type="ARBA" id="ARBA00004496"/>
    </source>
</evidence>
<comment type="subcellular location">
    <subcellularLocation>
        <location evidence="2">Cytoplasm</location>
    </subcellularLocation>
</comment>
<dbReference type="InterPro" id="IPR001179">
    <property type="entry name" value="PPIase_FKBP_dom"/>
</dbReference>
<sequence>MTKAQNGDKVRVHYTGTLDSGEVFDSSYEREPLEFVIGEGKLIPGFEKAVEGMEVGEKKNIKIPYQEAYGEKRDELMLEVPKTDLPEGLEPQVGMQFQLNTPTGGTIIAELTEVRDETVILDANHPLSGKDLNFEIELVEIVSPIIT</sequence>
<name>A0A7R6PN94_9BACT</name>
<dbReference type="Pfam" id="PF00254">
    <property type="entry name" value="FKBP_C"/>
    <property type="match status" value="1"/>
</dbReference>
<keyword evidence="5 9" id="KW-0697">Rotamase</keyword>
<reference evidence="12 13" key="1">
    <citation type="journal article" date="2012" name="Extremophiles">
        <title>Thermotomaculum hydrothermale gen. nov., sp. nov., a novel heterotrophic thermophile within the phylum Acidobacteria from a deep-sea hydrothermal vent chimney in the Southern Okinawa Trough.</title>
        <authorList>
            <person name="Izumi H."/>
            <person name="Nunoura T."/>
            <person name="Miyazaki M."/>
            <person name="Mino S."/>
            <person name="Toki T."/>
            <person name="Takai K."/>
            <person name="Sako Y."/>
            <person name="Sawabe T."/>
            <person name="Nakagawa S."/>
        </authorList>
    </citation>
    <scope>NUCLEOTIDE SEQUENCE [LARGE SCALE GENOMIC DNA]</scope>
    <source>
        <strain evidence="12 13">AC55</strain>
    </source>
</reference>
<proteinExistence type="inferred from homology"/>
<evidence type="ECO:0000256" key="4">
    <source>
        <dbReference type="ARBA" id="ARBA00022490"/>
    </source>
</evidence>
<dbReference type="EC" id="5.2.1.8" evidence="10"/>
<evidence type="ECO:0000256" key="8">
    <source>
        <dbReference type="ARBA" id="ARBA00037071"/>
    </source>
</evidence>
<dbReference type="Proteomes" id="UP000595564">
    <property type="component" value="Chromosome"/>
</dbReference>
<organism evidence="12 13">
    <name type="scientific">Thermotomaculum hydrothermale</name>
    <dbReference type="NCBI Taxonomy" id="981385"/>
    <lineage>
        <taxon>Bacteria</taxon>
        <taxon>Pseudomonadati</taxon>
        <taxon>Acidobacteriota</taxon>
        <taxon>Holophagae</taxon>
        <taxon>Thermotomaculales</taxon>
        <taxon>Thermotomaculaceae</taxon>
        <taxon>Thermotomaculum</taxon>
    </lineage>
</organism>
<comment type="function">
    <text evidence="8">Also involved in hydrogenase metallocenter assembly, probably by participating in the nickel insertion step. This function in hydrogenase biosynthesis requires chaperone activity and the presence of the metal-binding domain, but not PPIase activity.</text>
</comment>
<evidence type="ECO:0000313" key="12">
    <source>
        <dbReference type="EMBL" id="BBB32708.1"/>
    </source>
</evidence>
<evidence type="ECO:0000256" key="5">
    <source>
        <dbReference type="ARBA" id="ARBA00023110"/>
    </source>
</evidence>
<keyword evidence="6" id="KW-0143">Chaperone</keyword>
<protein>
    <recommendedName>
        <fullName evidence="10">Peptidyl-prolyl cis-trans isomerase</fullName>
        <ecNumber evidence="10">5.2.1.8</ecNumber>
    </recommendedName>
</protein>
<keyword evidence="13" id="KW-1185">Reference proteome</keyword>
<dbReference type="GO" id="GO:0003755">
    <property type="term" value="F:peptidyl-prolyl cis-trans isomerase activity"/>
    <property type="evidence" value="ECO:0007669"/>
    <property type="project" value="UniProtKB-UniRule"/>
</dbReference>
<dbReference type="EMBL" id="AP017470">
    <property type="protein sequence ID" value="BBB32708.1"/>
    <property type="molecule type" value="Genomic_DNA"/>
</dbReference>
<dbReference type="PROSITE" id="PS50059">
    <property type="entry name" value="FKBP_PPIASE"/>
    <property type="match status" value="1"/>
</dbReference>
<comment type="catalytic activity">
    <reaction evidence="1 9 10">
        <text>[protein]-peptidylproline (omega=180) = [protein]-peptidylproline (omega=0)</text>
        <dbReference type="Rhea" id="RHEA:16237"/>
        <dbReference type="Rhea" id="RHEA-COMP:10747"/>
        <dbReference type="Rhea" id="RHEA-COMP:10748"/>
        <dbReference type="ChEBI" id="CHEBI:83833"/>
        <dbReference type="ChEBI" id="CHEBI:83834"/>
        <dbReference type="EC" id="5.2.1.8"/>
    </reaction>
</comment>
<keyword evidence="4" id="KW-0963">Cytoplasm</keyword>
<dbReference type="Gene3D" id="3.10.50.40">
    <property type="match status" value="1"/>
</dbReference>
<evidence type="ECO:0000256" key="9">
    <source>
        <dbReference type="PROSITE-ProRule" id="PRU00277"/>
    </source>
</evidence>
<evidence type="ECO:0000256" key="10">
    <source>
        <dbReference type="RuleBase" id="RU003915"/>
    </source>
</evidence>
<accession>A0A7R6PN94</accession>
<keyword evidence="7 9" id="KW-0413">Isomerase</keyword>
<evidence type="ECO:0000256" key="7">
    <source>
        <dbReference type="ARBA" id="ARBA00023235"/>
    </source>
</evidence>
<dbReference type="GO" id="GO:0042026">
    <property type="term" value="P:protein refolding"/>
    <property type="evidence" value="ECO:0007669"/>
    <property type="project" value="UniProtKB-ARBA"/>
</dbReference>
<evidence type="ECO:0000256" key="3">
    <source>
        <dbReference type="ARBA" id="ARBA00006577"/>
    </source>
</evidence>
<dbReference type="PANTHER" id="PTHR47861:SF3">
    <property type="entry name" value="FKBP-TYPE PEPTIDYL-PROLYL CIS-TRANS ISOMERASE SLYD"/>
    <property type="match status" value="1"/>
</dbReference>